<keyword evidence="2" id="KW-1185">Reference proteome</keyword>
<sequence length="211" mass="22481">MSILFETQRQFQATGTAKANDGRVFPALLSNLGPGGETTRFNSLFIGQVLFQTVASTRSPPAPRKCSQRAKTARLAKKARTASYVLPLSTSPTKGTPCGAAALLQDGLNNPFLCRLQSRMVATQAVEASLVLAATSVPRSLGNNKTKATTFLKLLLASLHPPATCPGEWFPWQLSALFCGAHGHSNAGIYFQASVPNQVSMNNDAGFSWVL</sequence>
<protein>
    <submittedName>
        <fullName evidence="1">Uncharacterized protein</fullName>
    </submittedName>
</protein>
<accession>A0AAD8V6K5</accession>
<gene>
    <name evidence="1" type="ORF">LY79DRAFT_178661</name>
</gene>
<reference evidence="1" key="1">
    <citation type="submission" date="2021-06" db="EMBL/GenBank/DDBJ databases">
        <title>Comparative genomics, transcriptomics and evolutionary studies reveal genomic signatures of adaptation to plant cell wall in hemibiotrophic fungi.</title>
        <authorList>
            <consortium name="DOE Joint Genome Institute"/>
            <person name="Baroncelli R."/>
            <person name="Diaz J.F."/>
            <person name="Benocci T."/>
            <person name="Peng M."/>
            <person name="Battaglia E."/>
            <person name="Haridas S."/>
            <person name="Andreopoulos W."/>
            <person name="Labutti K."/>
            <person name="Pangilinan J."/>
            <person name="Floch G.L."/>
            <person name="Makela M.R."/>
            <person name="Henrissat B."/>
            <person name="Grigoriev I.V."/>
            <person name="Crouch J.A."/>
            <person name="De Vries R.P."/>
            <person name="Sukno S.A."/>
            <person name="Thon M.R."/>
        </authorList>
    </citation>
    <scope>NUCLEOTIDE SEQUENCE</scope>
    <source>
        <strain evidence="1">CBS 125086</strain>
    </source>
</reference>
<dbReference type="AlphaFoldDB" id="A0AAD8V6K5"/>
<evidence type="ECO:0000313" key="2">
    <source>
        <dbReference type="Proteomes" id="UP001230504"/>
    </source>
</evidence>
<dbReference type="Proteomes" id="UP001230504">
    <property type="component" value="Unassembled WGS sequence"/>
</dbReference>
<proteinExistence type="predicted"/>
<dbReference type="EMBL" id="JAHLJV010000025">
    <property type="protein sequence ID" value="KAK1593435.1"/>
    <property type="molecule type" value="Genomic_DNA"/>
</dbReference>
<organism evidence="1 2">
    <name type="scientific">Colletotrichum navitas</name>
    <dbReference type="NCBI Taxonomy" id="681940"/>
    <lineage>
        <taxon>Eukaryota</taxon>
        <taxon>Fungi</taxon>
        <taxon>Dikarya</taxon>
        <taxon>Ascomycota</taxon>
        <taxon>Pezizomycotina</taxon>
        <taxon>Sordariomycetes</taxon>
        <taxon>Hypocreomycetidae</taxon>
        <taxon>Glomerellales</taxon>
        <taxon>Glomerellaceae</taxon>
        <taxon>Colletotrichum</taxon>
        <taxon>Colletotrichum graminicola species complex</taxon>
    </lineage>
</organism>
<evidence type="ECO:0000313" key="1">
    <source>
        <dbReference type="EMBL" id="KAK1593435.1"/>
    </source>
</evidence>
<name>A0AAD8V6K5_9PEZI</name>
<comment type="caution">
    <text evidence="1">The sequence shown here is derived from an EMBL/GenBank/DDBJ whole genome shotgun (WGS) entry which is preliminary data.</text>
</comment>